<keyword evidence="8" id="KW-1185">Reference proteome</keyword>
<reference evidence="7 8" key="1">
    <citation type="submission" date="2022-12" db="EMBL/GenBank/DDBJ databases">
        <title>Genomic features and morphological characterization of a novel Knufia sp. strain isolated from spacecraft assembly facility.</title>
        <authorList>
            <person name="Teixeira M."/>
            <person name="Chander A.M."/>
            <person name="Stajich J.E."/>
            <person name="Venkateswaran K."/>
        </authorList>
    </citation>
    <scope>NUCLEOTIDE SEQUENCE [LARGE SCALE GENOMIC DNA]</scope>
    <source>
        <strain evidence="7 8">FJI-L2-BK-P2</strain>
    </source>
</reference>
<feature type="transmembrane region" description="Helical" evidence="6">
    <location>
        <begin position="191"/>
        <end position="212"/>
    </location>
</feature>
<feature type="transmembrane region" description="Helical" evidence="6">
    <location>
        <begin position="74"/>
        <end position="96"/>
    </location>
</feature>
<keyword evidence="3 6" id="KW-0812">Transmembrane</keyword>
<comment type="similarity">
    <text evidence="2">Belongs to the purine-cytosine permease (2.A.39) family.</text>
</comment>
<dbReference type="EMBL" id="JAKLMC020000047">
    <property type="protein sequence ID" value="KAK5948485.1"/>
    <property type="molecule type" value="Genomic_DNA"/>
</dbReference>
<dbReference type="GO" id="GO:0005886">
    <property type="term" value="C:plasma membrane"/>
    <property type="evidence" value="ECO:0007669"/>
    <property type="project" value="TreeGrafter"/>
</dbReference>
<dbReference type="GO" id="GO:0015205">
    <property type="term" value="F:nucleobase transmembrane transporter activity"/>
    <property type="evidence" value="ECO:0007669"/>
    <property type="project" value="TreeGrafter"/>
</dbReference>
<feature type="transmembrane region" description="Helical" evidence="6">
    <location>
        <begin position="167"/>
        <end position="184"/>
    </location>
</feature>
<accession>A0AAN8I3H8</accession>
<evidence type="ECO:0000256" key="2">
    <source>
        <dbReference type="ARBA" id="ARBA00008974"/>
    </source>
</evidence>
<dbReference type="Proteomes" id="UP001316803">
    <property type="component" value="Unassembled WGS sequence"/>
</dbReference>
<feature type="transmembrane region" description="Helical" evidence="6">
    <location>
        <begin position="344"/>
        <end position="366"/>
    </location>
</feature>
<dbReference type="InterPro" id="IPR045225">
    <property type="entry name" value="Uracil/uridine/allantoin_perm"/>
</dbReference>
<evidence type="ECO:0000256" key="3">
    <source>
        <dbReference type="ARBA" id="ARBA00022692"/>
    </source>
</evidence>
<keyword evidence="4 6" id="KW-1133">Transmembrane helix</keyword>
<evidence type="ECO:0000256" key="5">
    <source>
        <dbReference type="ARBA" id="ARBA00023136"/>
    </source>
</evidence>
<evidence type="ECO:0000313" key="8">
    <source>
        <dbReference type="Proteomes" id="UP001316803"/>
    </source>
</evidence>
<gene>
    <name evidence="7" type="ORF">OHC33_010519</name>
</gene>
<dbReference type="PANTHER" id="PTHR30618">
    <property type="entry name" value="NCS1 FAMILY PURINE/PYRIMIDINE TRANSPORTER"/>
    <property type="match status" value="1"/>
</dbReference>
<comment type="subcellular location">
    <subcellularLocation>
        <location evidence="1">Membrane</location>
        <topology evidence="1">Multi-pass membrane protein</topology>
    </subcellularLocation>
</comment>
<organism evidence="7 8">
    <name type="scientific">Knufia fluminis</name>
    <dbReference type="NCBI Taxonomy" id="191047"/>
    <lineage>
        <taxon>Eukaryota</taxon>
        <taxon>Fungi</taxon>
        <taxon>Dikarya</taxon>
        <taxon>Ascomycota</taxon>
        <taxon>Pezizomycotina</taxon>
        <taxon>Eurotiomycetes</taxon>
        <taxon>Chaetothyriomycetidae</taxon>
        <taxon>Chaetothyriales</taxon>
        <taxon>Trichomeriaceae</taxon>
        <taxon>Knufia</taxon>
    </lineage>
</organism>
<comment type="caution">
    <text evidence="7">The sequence shown here is derived from an EMBL/GenBank/DDBJ whole genome shotgun (WGS) entry which is preliminary data.</text>
</comment>
<dbReference type="PANTHER" id="PTHR30618:SF15">
    <property type="entry name" value="NICOTINAMIDE RIBOSIDE TRANSPORTER 1-RELATED"/>
    <property type="match status" value="1"/>
</dbReference>
<sequence length="456" mass="50395">MVHPLFIKALNAIRIQEDEDGRPVDRWTNADILPVLPEHRTYTTKSYFGFWVAAGVAATYWTIGSTAIANGLSAGAAIGAMIVGALLSGGISWGCGEFGIQYYLGFPMMSRAAFGMYGSYFVVILNSGIQAYWGGIAMRVMLSAIFPTFHRMKNSFPESSNITTKDFIGTVIYFCVFVPLLWVKPYKMQKFFLVSFIGVLCTIVGMFIWAMAASGGGGSLITPTQELSTSATTRAGTFFAGLGWFLSQVAINYSSNAIATGMDLASILPEYLNARRGSFLLAIIAIAICPWNMVNNPGTFITVIGSLGIFISPLIGIYIADYFLVRKMVYKVPDLYIGKKSSIYWFQFGFHWRSFLTWLLLIWMSLRKLLSGNRGENVLTLCLAGFVGAIRGQPANQSWTRIFQISFLIVPGVGEYEPWDFGAGRTIDGKVEADKEYQRGMQDDKAQGRIEVQEKN</sequence>
<evidence type="ECO:0000313" key="7">
    <source>
        <dbReference type="EMBL" id="KAK5948485.1"/>
    </source>
</evidence>
<feature type="transmembrane region" description="Helical" evidence="6">
    <location>
        <begin position="232"/>
        <end position="253"/>
    </location>
</feature>
<feature type="transmembrane region" description="Helical" evidence="6">
    <location>
        <begin position="300"/>
        <end position="324"/>
    </location>
</feature>
<dbReference type="AlphaFoldDB" id="A0AAN8I3H8"/>
<proteinExistence type="inferred from homology"/>
<dbReference type="InterPro" id="IPR001248">
    <property type="entry name" value="Pur-cyt_permease"/>
</dbReference>
<evidence type="ECO:0000256" key="4">
    <source>
        <dbReference type="ARBA" id="ARBA00022989"/>
    </source>
</evidence>
<evidence type="ECO:0000256" key="1">
    <source>
        <dbReference type="ARBA" id="ARBA00004141"/>
    </source>
</evidence>
<dbReference type="Gene3D" id="1.10.4160.10">
    <property type="entry name" value="Hydantoin permease"/>
    <property type="match status" value="1"/>
</dbReference>
<feature type="transmembrane region" description="Helical" evidence="6">
    <location>
        <begin position="48"/>
        <end position="68"/>
    </location>
</feature>
<protein>
    <submittedName>
        <fullName evidence="7">Uncharacterized protein</fullName>
    </submittedName>
</protein>
<feature type="transmembrane region" description="Helical" evidence="6">
    <location>
        <begin position="274"/>
        <end position="294"/>
    </location>
</feature>
<feature type="transmembrane region" description="Helical" evidence="6">
    <location>
        <begin position="117"/>
        <end position="147"/>
    </location>
</feature>
<dbReference type="Pfam" id="PF02133">
    <property type="entry name" value="Transp_cyt_pur"/>
    <property type="match status" value="2"/>
</dbReference>
<evidence type="ECO:0000256" key="6">
    <source>
        <dbReference type="SAM" id="Phobius"/>
    </source>
</evidence>
<name>A0AAN8I3H8_9EURO</name>
<keyword evidence="5 6" id="KW-0472">Membrane</keyword>